<dbReference type="Gene3D" id="3.40.30.10">
    <property type="entry name" value="Glutaredoxin"/>
    <property type="match status" value="1"/>
</dbReference>
<feature type="non-terminal residue" evidence="2">
    <location>
        <position position="1"/>
    </location>
</feature>
<dbReference type="AlphaFoldDB" id="S8CSH6"/>
<dbReference type="OrthoDB" id="423313at2759"/>
<dbReference type="EMBL" id="AUSU01001766">
    <property type="protein sequence ID" value="EPS70239.1"/>
    <property type="molecule type" value="Genomic_DNA"/>
</dbReference>
<evidence type="ECO:0000259" key="1">
    <source>
        <dbReference type="Pfam" id="PF00462"/>
    </source>
</evidence>
<comment type="caution">
    <text evidence="2">The sequence shown here is derived from an EMBL/GenBank/DDBJ whole genome shotgun (WGS) entry which is preliminary data.</text>
</comment>
<dbReference type="SUPFAM" id="SSF52833">
    <property type="entry name" value="Thioredoxin-like"/>
    <property type="match status" value="1"/>
</dbReference>
<dbReference type="InterPro" id="IPR036249">
    <property type="entry name" value="Thioredoxin-like_sf"/>
</dbReference>
<gene>
    <name evidence="2" type="ORF">M569_04523</name>
</gene>
<dbReference type="Proteomes" id="UP000015453">
    <property type="component" value="Unassembled WGS sequence"/>
</dbReference>
<proteinExistence type="predicted"/>
<evidence type="ECO:0000313" key="2">
    <source>
        <dbReference type="EMBL" id="EPS70239.1"/>
    </source>
</evidence>
<feature type="domain" description="Glutaredoxin" evidence="1">
    <location>
        <begin position="74"/>
        <end position="140"/>
    </location>
</feature>
<dbReference type="Pfam" id="PF00462">
    <property type="entry name" value="Glutaredoxin"/>
    <property type="match status" value="1"/>
</dbReference>
<dbReference type="Pfam" id="PF23733">
    <property type="entry name" value="GRXCR1-2_C"/>
    <property type="match status" value="1"/>
</dbReference>
<reference evidence="2 3" key="1">
    <citation type="journal article" date="2013" name="BMC Genomics">
        <title>The miniature genome of a carnivorous plant Genlisea aurea contains a low number of genes and short non-coding sequences.</title>
        <authorList>
            <person name="Leushkin E.V."/>
            <person name="Sutormin R.A."/>
            <person name="Nabieva E.R."/>
            <person name="Penin A.A."/>
            <person name="Kondrashov A.S."/>
            <person name="Logacheva M.D."/>
        </authorList>
    </citation>
    <scope>NUCLEOTIDE SEQUENCE [LARGE SCALE GENOMIC DNA]</scope>
</reference>
<keyword evidence="3" id="KW-1185">Reference proteome</keyword>
<protein>
    <recommendedName>
        <fullName evidence="1">Glutaredoxin domain-containing protein</fullName>
    </recommendedName>
</protein>
<dbReference type="PANTHER" id="PTHR45669">
    <property type="entry name" value="GLUTAREDOXIN DOMAIN-CONTAINING CYSTEINE-RICH PROTEIN CG12206-RELATED"/>
    <property type="match status" value="1"/>
</dbReference>
<sequence length="221" mass="24148">HNANSPKFACSSFKDIHALLAADEATASGQNVADSAPICHRNRAVKHLVRTLSQPAPPRIESAIGIPGAEDAVVVYFTSLRVVRRTFDDCKAVRSILRSFRVRIDERDVTMDSGFMAELQRIFDQRQLSLPRVFIAGRYVGGAEEIRRLHECGELKKLVQGLPTATDLGTCDACGGYGFLPCYDCGGSHKCYHGEKSGFRSCTSCNENGLVRCSFCSSSPL</sequence>
<name>S8CSH6_9LAMI</name>
<dbReference type="PROSITE" id="PS51354">
    <property type="entry name" value="GLUTAREDOXIN_2"/>
    <property type="match status" value="1"/>
</dbReference>
<evidence type="ECO:0000313" key="3">
    <source>
        <dbReference type="Proteomes" id="UP000015453"/>
    </source>
</evidence>
<accession>S8CSH6</accession>
<dbReference type="PANTHER" id="PTHR45669:SF26">
    <property type="entry name" value="GLUTAREDOXIN DOMAIN-CONTAINING PROTEIN"/>
    <property type="match status" value="1"/>
</dbReference>
<dbReference type="CDD" id="cd03031">
    <property type="entry name" value="GRX_GRX_like"/>
    <property type="match status" value="1"/>
</dbReference>
<organism evidence="2 3">
    <name type="scientific">Genlisea aurea</name>
    <dbReference type="NCBI Taxonomy" id="192259"/>
    <lineage>
        <taxon>Eukaryota</taxon>
        <taxon>Viridiplantae</taxon>
        <taxon>Streptophyta</taxon>
        <taxon>Embryophyta</taxon>
        <taxon>Tracheophyta</taxon>
        <taxon>Spermatophyta</taxon>
        <taxon>Magnoliopsida</taxon>
        <taxon>eudicotyledons</taxon>
        <taxon>Gunneridae</taxon>
        <taxon>Pentapetalae</taxon>
        <taxon>asterids</taxon>
        <taxon>lamiids</taxon>
        <taxon>Lamiales</taxon>
        <taxon>Lentibulariaceae</taxon>
        <taxon>Genlisea</taxon>
    </lineage>
</organism>
<dbReference type="InterPro" id="IPR002109">
    <property type="entry name" value="Glutaredoxin"/>
</dbReference>